<organism evidence="1 2">
    <name type="scientific">Aquella oligotrophica</name>
    <dbReference type="NCBI Taxonomy" id="2067065"/>
    <lineage>
        <taxon>Bacteria</taxon>
        <taxon>Pseudomonadati</taxon>
        <taxon>Pseudomonadota</taxon>
        <taxon>Betaproteobacteria</taxon>
        <taxon>Neisseriales</taxon>
        <taxon>Neisseriaceae</taxon>
        <taxon>Aquella</taxon>
    </lineage>
</organism>
<sequence>MTKFIIVKKNAIQISGNYEDAIEQIINAFILNNLGCLNLRTILNLIGSTLDITSRNKNDFKLLFTQALDLGLETVGQFQAIQINREDARYSLPEKRLQMLLDLLFESEYFVRIGPDHDFYYTDKFYQWFDQEIVNIVVGGKSSDDDLLMQLAKTFKQQNHGHISQAYASILSQCVFRSKNVEEAASAVVYH</sequence>
<gene>
    <name evidence="1" type="ORF">CUN60_07270</name>
</gene>
<keyword evidence="2" id="KW-1185">Reference proteome</keyword>
<name>A0A2I7N6M9_9NEIS</name>
<protein>
    <submittedName>
        <fullName evidence="1">Uncharacterized protein</fullName>
    </submittedName>
</protein>
<evidence type="ECO:0000313" key="1">
    <source>
        <dbReference type="EMBL" id="AUR52109.1"/>
    </source>
</evidence>
<dbReference type="AlphaFoldDB" id="A0A2I7N6M9"/>
<dbReference type="EMBL" id="CP024847">
    <property type="protein sequence ID" value="AUR52109.1"/>
    <property type="molecule type" value="Genomic_DNA"/>
</dbReference>
<accession>A0A2I7N6M9</accession>
<dbReference type="RefSeq" id="WP_102951405.1">
    <property type="nucleotide sequence ID" value="NZ_CP024847.1"/>
</dbReference>
<dbReference type="Proteomes" id="UP000236655">
    <property type="component" value="Chromosome"/>
</dbReference>
<reference evidence="2" key="1">
    <citation type="submission" date="2017-11" db="EMBL/GenBank/DDBJ databases">
        <authorList>
            <person name="Chan K.G."/>
            <person name="Lee L.S."/>
        </authorList>
    </citation>
    <scope>NUCLEOTIDE SEQUENCE [LARGE SCALE GENOMIC DNA]</scope>
    <source>
        <strain evidence="2">DSM 100970</strain>
    </source>
</reference>
<proteinExistence type="predicted"/>
<dbReference type="KEGG" id="nba:CUN60_07270"/>
<evidence type="ECO:0000313" key="2">
    <source>
        <dbReference type="Proteomes" id="UP000236655"/>
    </source>
</evidence>